<dbReference type="InterPro" id="IPR007914">
    <property type="entry name" value="UPF0193"/>
</dbReference>
<sequence>MEKPDNDGYVHIKWPSKTIPHGGVFHTRSVETNKTQQEFLKVLLEESKLSIAQRQKSLYNLRQPEIKKEKQRIIQEPLIRPRTSRRRSLSAIRESGALDVDDFRPLKRGEDREKLKNILINKMAYGDTEQKPPTPPRIPKPKLEFPTKKEQWNELITQIRERAEWLAEMEDLGQGAIHRDLIKDQIAERMRALDALGIDSQCSSARSTASGFSVLPSERSIHSNTSSISKKNVQHKTSDRNKKKLNQKAFRKQEENVSAYGKLSPLQYSPRRRV</sequence>
<reference evidence="2 3" key="1">
    <citation type="journal article" date="2011" name="Cell">
        <title>The monarch butterfly genome yields insights into long-distance migration.</title>
        <authorList>
            <person name="Zhan S."/>
            <person name="Merlin C."/>
            <person name="Boore J.L."/>
            <person name="Reppert S.M."/>
        </authorList>
    </citation>
    <scope>NUCLEOTIDE SEQUENCE [LARGE SCALE GENOMIC DNA]</scope>
    <source>
        <strain evidence="2">F-2</strain>
    </source>
</reference>
<protein>
    <submittedName>
        <fullName evidence="2">Uncharacterized protein</fullName>
    </submittedName>
</protein>
<dbReference type="eggNOG" id="ENOG502S8IZ">
    <property type="taxonomic scope" value="Eukaryota"/>
</dbReference>
<dbReference type="Pfam" id="PF05250">
    <property type="entry name" value="UPF0193"/>
    <property type="match status" value="1"/>
</dbReference>
<dbReference type="Proteomes" id="UP000007151">
    <property type="component" value="Unassembled WGS sequence"/>
</dbReference>
<gene>
    <name evidence="2" type="ORF">KGM_200277</name>
</gene>
<feature type="compositionally biased region" description="Polar residues" evidence="1">
    <location>
        <begin position="222"/>
        <end position="231"/>
    </location>
</feature>
<evidence type="ECO:0000313" key="3">
    <source>
        <dbReference type="Proteomes" id="UP000007151"/>
    </source>
</evidence>
<evidence type="ECO:0000256" key="1">
    <source>
        <dbReference type="SAM" id="MobiDB-lite"/>
    </source>
</evidence>
<feature type="region of interest" description="Disordered" evidence="1">
    <location>
        <begin position="209"/>
        <end position="274"/>
    </location>
</feature>
<name>A0A212FIJ0_DANPL</name>
<keyword evidence="3" id="KW-1185">Reference proteome</keyword>
<dbReference type="FunCoup" id="A0A212FIJ0">
    <property type="interactions" value="2"/>
</dbReference>
<dbReference type="PANTHER" id="PTHR28348:SF1">
    <property type="entry name" value="UPF0193 PROTEIN EVG1"/>
    <property type="match status" value="1"/>
</dbReference>
<proteinExistence type="predicted"/>
<dbReference type="PANTHER" id="PTHR28348">
    <property type="entry name" value="UPF0193 PROTEIN EVG1"/>
    <property type="match status" value="1"/>
</dbReference>
<organism evidence="2 3">
    <name type="scientific">Danaus plexippus plexippus</name>
    <dbReference type="NCBI Taxonomy" id="278856"/>
    <lineage>
        <taxon>Eukaryota</taxon>
        <taxon>Metazoa</taxon>
        <taxon>Ecdysozoa</taxon>
        <taxon>Arthropoda</taxon>
        <taxon>Hexapoda</taxon>
        <taxon>Insecta</taxon>
        <taxon>Pterygota</taxon>
        <taxon>Neoptera</taxon>
        <taxon>Endopterygota</taxon>
        <taxon>Lepidoptera</taxon>
        <taxon>Glossata</taxon>
        <taxon>Ditrysia</taxon>
        <taxon>Papilionoidea</taxon>
        <taxon>Nymphalidae</taxon>
        <taxon>Danainae</taxon>
        <taxon>Danaini</taxon>
        <taxon>Danaina</taxon>
        <taxon>Danaus</taxon>
        <taxon>Danaus</taxon>
    </lineage>
</organism>
<dbReference type="EMBL" id="AGBW02008375">
    <property type="protein sequence ID" value="OWR53552.1"/>
    <property type="molecule type" value="Genomic_DNA"/>
</dbReference>
<feature type="compositionally biased region" description="Basic residues" evidence="1">
    <location>
        <begin position="241"/>
        <end position="250"/>
    </location>
</feature>
<dbReference type="OrthoDB" id="10262032at2759"/>
<accession>A0A212FIJ0</accession>
<dbReference type="AlphaFoldDB" id="A0A212FIJ0"/>
<comment type="caution">
    <text evidence="2">The sequence shown here is derived from an EMBL/GenBank/DDBJ whole genome shotgun (WGS) entry which is preliminary data.</text>
</comment>
<dbReference type="STRING" id="278856.A0A212FIJ0"/>
<evidence type="ECO:0000313" key="2">
    <source>
        <dbReference type="EMBL" id="OWR53552.1"/>
    </source>
</evidence>
<dbReference type="KEGG" id="dpl:KGM_200277"/>